<proteinExistence type="predicted"/>
<keyword evidence="4" id="KW-0670">Pyruvate</keyword>
<evidence type="ECO:0000259" key="2">
    <source>
        <dbReference type="Pfam" id="PF01855"/>
    </source>
</evidence>
<gene>
    <name evidence="4" type="ORF">BROSI_A0887</name>
</gene>
<reference evidence="5" key="1">
    <citation type="journal article" date="2015" name="Genome Announc.">
        <title>Draft Genome Sequence of an Anaerobic Ammonium-Oxidizing Bacterium, "Candidatus Brocadia sinica".</title>
        <authorList>
            <person name="Oshiki M."/>
            <person name="Shinyako-Hata K."/>
            <person name="Satoh H."/>
            <person name="Okabe S."/>
        </authorList>
    </citation>
    <scope>NUCLEOTIDE SEQUENCE [LARGE SCALE GENOMIC DNA]</scope>
    <source>
        <strain evidence="5">JPN1</strain>
    </source>
</reference>
<dbReference type="Pfam" id="PF01855">
    <property type="entry name" value="POR_N"/>
    <property type="match status" value="1"/>
</dbReference>
<name>A0ABQ0JUF1_9BACT</name>
<dbReference type="Gene3D" id="3.40.50.920">
    <property type="match status" value="1"/>
</dbReference>
<dbReference type="InterPro" id="IPR050722">
    <property type="entry name" value="Pyruvate:ferred/Flavod_OxRd"/>
</dbReference>
<dbReference type="Gene3D" id="3.40.50.970">
    <property type="match status" value="1"/>
</dbReference>
<dbReference type="InterPro" id="IPR009014">
    <property type="entry name" value="Transketo_C/PFOR_II"/>
</dbReference>
<dbReference type="Proteomes" id="UP000032309">
    <property type="component" value="Unassembled WGS sequence"/>
</dbReference>
<feature type="domain" description="Pyruvate flavodoxin/ferredoxin oxidoreductase pyrimidine binding" evidence="2">
    <location>
        <begin position="20"/>
        <end position="230"/>
    </location>
</feature>
<feature type="domain" description="Pyruvate:ferredoxin oxidoreductase core" evidence="3">
    <location>
        <begin position="261"/>
        <end position="364"/>
    </location>
</feature>
<dbReference type="InterPro" id="IPR029061">
    <property type="entry name" value="THDP-binding"/>
</dbReference>
<dbReference type="Pfam" id="PF17147">
    <property type="entry name" value="PFOR_II"/>
    <property type="match status" value="1"/>
</dbReference>
<dbReference type="InterPro" id="IPR002880">
    <property type="entry name" value="Pyrv_Fd/Flavodoxin_OxRdtase_N"/>
</dbReference>
<evidence type="ECO:0000313" key="4">
    <source>
        <dbReference type="EMBL" id="GAN32374.1"/>
    </source>
</evidence>
<dbReference type="PANTHER" id="PTHR32154:SF0">
    <property type="entry name" value="PYRUVATE-FLAVODOXIN OXIDOREDUCTASE-RELATED"/>
    <property type="match status" value="1"/>
</dbReference>
<dbReference type="SUPFAM" id="SSF52518">
    <property type="entry name" value="Thiamin diphosphate-binding fold (THDP-binding)"/>
    <property type="match status" value="1"/>
</dbReference>
<keyword evidence="1" id="KW-0560">Oxidoreductase</keyword>
<dbReference type="InterPro" id="IPR033412">
    <property type="entry name" value="PFOR_II"/>
</dbReference>
<accession>A0ABQ0JUF1</accession>
<evidence type="ECO:0000313" key="5">
    <source>
        <dbReference type="Proteomes" id="UP000032309"/>
    </source>
</evidence>
<dbReference type="EMBL" id="BAFN01000001">
    <property type="protein sequence ID" value="GAN32374.1"/>
    <property type="molecule type" value="Genomic_DNA"/>
</dbReference>
<dbReference type="RefSeq" id="WP_052562514.1">
    <property type="nucleotide sequence ID" value="NZ_BAFN01000001.1"/>
</dbReference>
<keyword evidence="5" id="KW-1185">Reference proteome</keyword>
<sequence length="391" mass="43023">MSTTFIEGSIAVAKTVGVCRPHVISAYPITPQTHIVEHLSELVANGELKTEYVNVESEHSAASVVLGASATGARTYTATTSQGFLLMIEVLYNIAGMRLPVVMTCVNRAVSAPINIWNDQQDSLTARDSGWIQLYAEDNQEASDMHLQAFKIAENKDVMLPVMVCMDGFVLTHSFEPIELISQEEADKFLPPFKPQYYLTPKNPLTFGTMVGPDGYMETRYFIEKTMRASLQVIGDVAADFHNQFGRFQGGLIDTYKVEDASLVLVAMGSIIGTLKDVVDELRAKGQKIGILKVRSYRPFPKDEIYRALNHVKEIAVLEKAISLGYGGILVNEIKGVFYGKPKTPKINGFILGLGGRDITVDTIHHVIKDTVKATFEEKFVGLNEALIGGK</sequence>
<evidence type="ECO:0000256" key="1">
    <source>
        <dbReference type="ARBA" id="ARBA00023002"/>
    </source>
</evidence>
<comment type="caution">
    <text evidence="4">The sequence shown here is derived from an EMBL/GenBank/DDBJ whole genome shotgun (WGS) entry which is preliminary data.</text>
</comment>
<evidence type="ECO:0000259" key="3">
    <source>
        <dbReference type="Pfam" id="PF17147"/>
    </source>
</evidence>
<organism evidence="4 5">
    <name type="scientific">Candidatus Brocadia sinica JPN1</name>
    <dbReference type="NCBI Taxonomy" id="1197129"/>
    <lineage>
        <taxon>Bacteria</taxon>
        <taxon>Pseudomonadati</taxon>
        <taxon>Planctomycetota</taxon>
        <taxon>Candidatus Brocadiia</taxon>
        <taxon>Candidatus Brocadiales</taxon>
        <taxon>Candidatus Brocadiaceae</taxon>
        <taxon>Candidatus Brocadia</taxon>
    </lineage>
</organism>
<protein>
    <submittedName>
        <fullName evidence="4">Pyruvate:ferredoxin oxidoreductase and related 2-oxoacid:ferredoxin oxidoreductases alpha subunit</fullName>
    </submittedName>
</protein>
<dbReference type="CDD" id="cd07034">
    <property type="entry name" value="TPP_PYR_PFOR_IOR-alpha_like"/>
    <property type="match status" value="1"/>
</dbReference>
<dbReference type="PANTHER" id="PTHR32154">
    <property type="entry name" value="PYRUVATE-FLAVODOXIN OXIDOREDUCTASE-RELATED"/>
    <property type="match status" value="1"/>
</dbReference>
<dbReference type="SUPFAM" id="SSF52922">
    <property type="entry name" value="TK C-terminal domain-like"/>
    <property type="match status" value="1"/>
</dbReference>